<keyword evidence="1" id="KW-0805">Transcription regulation</keyword>
<dbReference type="Proteomes" id="UP001345013">
    <property type="component" value="Unassembled WGS sequence"/>
</dbReference>
<comment type="caution">
    <text evidence="6">The sequence shown here is derived from an EMBL/GenBank/DDBJ whole genome shotgun (WGS) entry which is preliminary data.</text>
</comment>
<keyword evidence="7" id="KW-1185">Reference proteome</keyword>
<name>A0ABR0K9W6_9EURO</name>
<feature type="compositionally biased region" description="Polar residues" evidence="5">
    <location>
        <begin position="15"/>
        <end position="26"/>
    </location>
</feature>
<dbReference type="InterPro" id="IPR051127">
    <property type="entry name" value="Fungal_SecMet_Regulators"/>
</dbReference>
<evidence type="ECO:0000313" key="7">
    <source>
        <dbReference type="Proteomes" id="UP001345013"/>
    </source>
</evidence>
<feature type="region of interest" description="Disordered" evidence="5">
    <location>
        <begin position="90"/>
        <end position="126"/>
    </location>
</feature>
<keyword evidence="2" id="KW-0238">DNA-binding</keyword>
<evidence type="ECO:0000256" key="3">
    <source>
        <dbReference type="ARBA" id="ARBA00023163"/>
    </source>
</evidence>
<keyword evidence="4" id="KW-0539">Nucleus</keyword>
<feature type="region of interest" description="Disordered" evidence="5">
    <location>
        <begin position="1"/>
        <end position="26"/>
    </location>
</feature>
<evidence type="ECO:0000256" key="4">
    <source>
        <dbReference type="ARBA" id="ARBA00023242"/>
    </source>
</evidence>
<sequence>MAPEQSRYRAPLRSSMAQDITQSSGSDVAILGDGELQLLEDSEDTVDGMATIGEPVGKETRFFGPSSNIALLEDISKLLLAKVNSIDGTRGTGQQKEQLVSRIPSPQPSAYAPTPATPANPSPCLLPSEPHGSSMIEHFFSDTGMLFPFVSKEYITRTYWAAKANQYRGVRRSWLSLLNMIFAFATFTSISDLQSMEKNIEESKVYFNRAQELLAASRLRLADLELGKYPLLIEFIAS</sequence>
<dbReference type="PANTHER" id="PTHR47424:SF3">
    <property type="entry name" value="REGULATORY PROTEIN GAL4"/>
    <property type="match status" value="1"/>
</dbReference>
<keyword evidence="3" id="KW-0804">Transcription</keyword>
<evidence type="ECO:0000256" key="5">
    <source>
        <dbReference type="SAM" id="MobiDB-lite"/>
    </source>
</evidence>
<organism evidence="6 7">
    <name type="scientific">Lithohypha guttulata</name>
    <dbReference type="NCBI Taxonomy" id="1690604"/>
    <lineage>
        <taxon>Eukaryota</taxon>
        <taxon>Fungi</taxon>
        <taxon>Dikarya</taxon>
        <taxon>Ascomycota</taxon>
        <taxon>Pezizomycotina</taxon>
        <taxon>Eurotiomycetes</taxon>
        <taxon>Chaetothyriomycetidae</taxon>
        <taxon>Chaetothyriales</taxon>
        <taxon>Trichomeriaceae</taxon>
        <taxon>Lithohypha</taxon>
    </lineage>
</organism>
<dbReference type="PANTHER" id="PTHR47424">
    <property type="entry name" value="REGULATORY PROTEIN GAL4"/>
    <property type="match status" value="1"/>
</dbReference>
<evidence type="ECO:0000256" key="2">
    <source>
        <dbReference type="ARBA" id="ARBA00023125"/>
    </source>
</evidence>
<proteinExistence type="predicted"/>
<accession>A0ABR0K9W6</accession>
<evidence type="ECO:0000256" key="1">
    <source>
        <dbReference type="ARBA" id="ARBA00023015"/>
    </source>
</evidence>
<dbReference type="EMBL" id="JAVRRG010000057">
    <property type="protein sequence ID" value="KAK5092502.1"/>
    <property type="molecule type" value="Genomic_DNA"/>
</dbReference>
<protein>
    <submittedName>
        <fullName evidence="6">Uncharacterized protein</fullName>
    </submittedName>
</protein>
<reference evidence="6 7" key="1">
    <citation type="submission" date="2023-08" db="EMBL/GenBank/DDBJ databases">
        <title>Black Yeasts Isolated from many extreme environments.</title>
        <authorList>
            <person name="Coleine C."/>
            <person name="Stajich J.E."/>
            <person name="Selbmann L."/>
        </authorList>
    </citation>
    <scope>NUCLEOTIDE SEQUENCE [LARGE SCALE GENOMIC DNA]</scope>
    <source>
        <strain evidence="6 7">CCFEE 5885</strain>
    </source>
</reference>
<dbReference type="CDD" id="cd12148">
    <property type="entry name" value="fungal_TF_MHR"/>
    <property type="match status" value="1"/>
</dbReference>
<evidence type="ECO:0000313" key="6">
    <source>
        <dbReference type="EMBL" id="KAK5092502.1"/>
    </source>
</evidence>
<gene>
    <name evidence="6" type="ORF">LTR24_005206</name>
</gene>